<evidence type="ECO:0000259" key="1">
    <source>
        <dbReference type="Pfam" id="PF04326"/>
    </source>
</evidence>
<dbReference type="AlphaFoldDB" id="A0A261FSR6"/>
<proteinExistence type="predicted"/>
<evidence type="ECO:0000313" key="2">
    <source>
        <dbReference type="EMBL" id="OZG62118.1"/>
    </source>
</evidence>
<dbReference type="PANTHER" id="PTHR30595:SF6">
    <property type="entry name" value="SCHLAFEN ALBA-2 DOMAIN-CONTAINING PROTEIN"/>
    <property type="match status" value="1"/>
</dbReference>
<reference evidence="2 3" key="1">
    <citation type="journal article" date="2017" name="BMC Genomics">
        <title>Comparative genomic and phylogenomic analyses of the Bifidobacteriaceae family.</title>
        <authorList>
            <person name="Lugli G.A."/>
            <person name="Milani C."/>
            <person name="Turroni F."/>
            <person name="Duranti S."/>
            <person name="Mancabelli L."/>
            <person name="Mangifesta M."/>
            <person name="Ferrario C."/>
            <person name="Modesto M."/>
            <person name="Mattarelli P."/>
            <person name="Jiri K."/>
            <person name="van Sinderen D."/>
            <person name="Ventura M."/>
        </authorList>
    </citation>
    <scope>NUCLEOTIDE SEQUENCE [LARGE SCALE GENOMIC DNA]</scope>
    <source>
        <strain evidence="2 3">DSM 100202</strain>
    </source>
</reference>
<dbReference type="Proteomes" id="UP000216074">
    <property type="component" value="Unassembled WGS sequence"/>
</dbReference>
<name>A0A261FSR6_9BIFI</name>
<dbReference type="Pfam" id="PF13749">
    <property type="entry name" value="HATPase_c_4"/>
    <property type="match status" value="1"/>
</dbReference>
<dbReference type="Gene3D" id="3.30.950.30">
    <property type="entry name" value="Schlafen, AAA domain"/>
    <property type="match status" value="1"/>
</dbReference>
<dbReference type="InterPro" id="IPR038461">
    <property type="entry name" value="Schlafen_AlbA_2_dom_sf"/>
</dbReference>
<dbReference type="Pfam" id="PF04326">
    <property type="entry name" value="SLFN_AlbA_2"/>
    <property type="match status" value="1"/>
</dbReference>
<organism evidence="2 3">
    <name type="scientific">Bifidobacterium hapali</name>
    <dbReference type="NCBI Taxonomy" id="1630172"/>
    <lineage>
        <taxon>Bacteria</taxon>
        <taxon>Bacillati</taxon>
        <taxon>Actinomycetota</taxon>
        <taxon>Actinomycetes</taxon>
        <taxon>Bifidobacteriales</taxon>
        <taxon>Bifidobacteriaceae</taxon>
        <taxon>Bifidobacterium</taxon>
    </lineage>
</organism>
<evidence type="ECO:0000313" key="3">
    <source>
        <dbReference type="Proteomes" id="UP000216074"/>
    </source>
</evidence>
<accession>A0A261FSR6</accession>
<dbReference type="EMBL" id="MWWY01000048">
    <property type="protein sequence ID" value="OZG62118.1"/>
    <property type="molecule type" value="Genomic_DNA"/>
</dbReference>
<keyword evidence="3" id="KW-1185">Reference proteome</keyword>
<dbReference type="InterPro" id="IPR038475">
    <property type="entry name" value="RecG_C_sf"/>
</dbReference>
<gene>
    <name evidence="2" type="ORF">BHAP_2139</name>
</gene>
<dbReference type="Gene3D" id="3.30.565.60">
    <property type="match status" value="1"/>
</dbReference>
<feature type="domain" description="Schlafen AlbA-2" evidence="1">
    <location>
        <begin position="24"/>
        <end position="145"/>
    </location>
</feature>
<dbReference type="InterPro" id="IPR007421">
    <property type="entry name" value="Schlafen_AlbA_2_dom"/>
</dbReference>
<dbReference type="PANTHER" id="PTHR30595">
    <property type="entry name" value="GLPR-RELATED TRANSCRIPTIONAL REPRESSOR"/>
    <property type="match status" value="1"/>
</dbReference>
<protein>
    <submittedName>
        <fullName evidence="2">Transcriptional regulator</fullName>
    </submittedName>
</protein>
<comment type="caution">
    <text evidence="2">The sequence shown here is derived from an EMBL/GenBank/DDBJ whole genome shotgun (WGS) entry which is preliminary data.</text>
</comment>
<sequence>MERVNTMPEDIIALIAALANQENENECLEFKHGNTDPNRIGRDISALANSAALLGHTFAYKIWGIDDSSHDFIGTSFNPKSVKVGNQELELWLRQHLSDNVEFRFETADVLGKNLVLLRIWPAQYRPVLWQGLAYIRTGSSTQELRHGSRREEELWNRTRAEVFELQHALSGLTAEEVFVRLDVDWYQQEFNLPKTASTDQTLHMLASDQLISLQDSGRYAITNLGALLFARNLDSFPTVARKALRVIRYDGSSPIAPSRSKTFSFGYAELDQMLEYIEALLPEQEVIEGARRVTLRAFPHTALRELIANMLIHQDFSITGAGPMICIFNDRIEFTNPGRSLVDVARLLNDPPHSRNEQLAAIYRRLHLCEEAGSGWDKIVLDCERCHLPAPQVEEPGDNMRVTLTQAAAYRDLTRQQRLDAAYWHACVQYAQRIPMTNASLRERFDLPASGASQISRLIKNCIDDHLIKIADPDAGKRYVRYLPYWA</sequence>